<organism evidence="1 2">
    <name type="scientific">Leptospira interrogans str. FPW1039</name>
    <dbReference type="NCBI Taxonomy" id="1193040"/>
    <lineage>
        <taxon>Bacteria</taxon>
        <taxon>Pseudomonadati</taxon>
        <taxon>Spirochaetota</taxon>
        <taxon>Spirochaetia</taxon>
        <taxon>Leptospirales</taxon>
        <taxon>Leptospiraceae</taxon>
        <taxon>Leptospira</taxon>
    </lineage>
</organism>
<reference evidence="1 2" key="1">
    <citation type="submission" date="2013-01" db="EMBL/GenBank/DDBJ databases">
        <authorList>
            <person name="Harkins D.M."/>
            <person name="Durkin A.S."/>
            <person name="Brinkac L.M."/>
            <person name="Haft D.H."/>
            <person name="Selengut J.D."/>
            <person name="Sanka R."/>
            <person name="DePew J."/>
            <person name="Purushe J."/>
            <person name="Peacock S.J."/>
            <person name="Thaipadungpanit J."/>
            <person name="Wuthiekanun V.W."/>
            <person name="Day N.P."/>
            <person name="Vinetz J.M."/>
            <person name="Sutton G.G."/>
            <person name="Nierman W.C."/>
            <person name="Fouts D.E."/>
        </authorList>
    </citation>
    <scope>NUCLEOTIDE SEQUENCE [LARGE SCALE GENOMIC DNA]</scope>
    <source>
        <strain evidence="1 2">FPW1039</strain>
    </source>
</reference>
<sequence>MIPICAVYLSKIFPEAKIVLPNEVNKTLLKDYDFLFLTTTRIDFITKELYRPFDQLPFLSGNETKTNFCVL</sequence>
<protein>
    <submittedName>
        <fullName evidence="1">Uncharacterized protein</fullName>
    </submittedName>
</protein>
<proteinExistence type="predicted"/>
<dbReference type="AlphaFoldDB" id="A0A0F6IJ75"/>
<evidence type="ECO:0000313" key="1">
    <source>
        <dbReference type="EMBL" id="EMJ38100.1"/>
    </source>
</evidence>
<gene>
    <name evidence="1" type="ORF">LEP1GSC079_0590</name>
</gene>
<dbReference type="EMBL" id="AKWR02000053">
    <property type="protein sequence ID" value="EMJ38100.1"/>
    <property type="molecule type" value="Genomic_DNA"/>
</dbReference>
<comment type="caution">
    <text evidence="1">The sequence shown here is derived from an EMBL/GenBank/DDBJ whole genome shotgun (WGS) entry which is preliminary data.</text>
</comment>
<name>A0A0F6IJ75_LEPIR</name>
<dbReference type="Proteomes" id="UP000012164">
    <property type="component" value="Unassembled WGS sequence"/>
</dbReference>
<accession>A0A0F6IJ75</accession>
<evidence type="ECO:0000313" key="2">
    <source>
        <dbReference type="Proteomes" id="UP000012164"/>
    </source>
</evidence>